<dbReference type="EMBL" id="CP076132">
    <property type="protein sequence ID" value="QWG02988.1"/>
    <property type="molecule type" value="Genomic_DNA"/>
</dbReference>
<evidence type="ECO:0000256" key="1">
    <source>
        <dbReference type="SAM" id="SignalP"/>
    </source>
</evidence>
<organism evidence="2 3">
    <name type="scientific">Flammeovirga yaeyamensis</name>
    <dbReference type="NCBI Taxonomy" id="367791"/>
    <lineage>
        <taxon>Bacteria</taxon>
        <taxon>Pseudomonadati</taxon>
        <taxon>Bacteroidota</taxon>
        <taxon>Cytophagia</taxon>
        <taxon>Cytophagales</taxon>
        <taxon>Flammeovirgaceae</taxon>
        <taxon>Flammeovirga</taxon>
    </lineage>
</organism>
<name>A0AAX1NAF9_9BACT</name>
<evidence type="ECO:0000313" key="2">
    <source>
        <dbReference type="EMBL" id="QWG02988.1"/>
    </source>
</evidence>
<gene>
    <name evidence="2" type="ORF">KMW28_05245</name>
</gene>
<accession>A0AAX1NAF9</accession>
<proteinExistence type="predicted"/>
<feature type="signal peptide" evidence="1">
    <location>
        <begin position="1"/>
        <end position="21"/>
    </location>
</feature>
<dbReference type="KEGG" id="fya:KMW28_05245"/>
<keyword evidence="3" id="KW-1185">Reference proteome</keyword>
<reference evidence="2 3" key="1">
    <citation type="submission" date="2021-05" db="EMBL/GenBank/DDBJ databases">
        <title>Comparative genomic studies on the polysaccharide-degrading batcterial strains of the Flammeovirga genus.</title>
        <authorList>
            <person name="Zewei F."/>
            <person name="Zheng Z."/>
            <person name="Yu L."/>
            <person name="Ruyue G."/>
            <person name="Yanhong M."/>
            <person name="Yuanyuan C."/>
            <person name="Jingyan G."/>
            <person name="Wenjun H."/>
        </authorList>
    </citation>
    <scope>NUCLEOTIDE SEQUENCE [LARGE SCALE GENOMIC DNA]</scope>
    <source>
        <strain evidence="2 3">NBRC:100898</strain>
    </source>
</reference>
<dbReference type="AlphaFoldDB" id="A0AAX1NAF9"/>
<keyword evidence="1" id="KW-0732">Signal</keyword>
<dbReference type="RefSeq" id="WP_169664449.1">
    <property type="nucleotide sequence ID" value="NZ_CP076132.1"/>
</dbReference>
<dbReference type="Proteomes" id="UP000678679">
    <property type="component" value="Chromosome 1"/>
</dbReference>
<sequence length="94" mass="10713">MIKKILLMVLTSLLIGFTAFAEDEHQVKIKGKAPIYKVIDGKMKKVSHLPKNTHIVVKTDPHIKGKQEYKAKVNYHMTECGHLISSRYLLKVAQ</sequence>
<feature type="chain" id="PRO_5044027417" evidence="1">
    <location>
        <begin position="22"/>
        <end position="94"/>
    </location>
</feature>
<evidence type="ECO:0000313" key="3">
    <source>
        <dbReference type="Proteomes" id="UP000678679"/>
    </source>
</evidence>
<protein>
    <submittedName>
        <fullName evidence="2">Uncharacterized protein</fullName>
    </submittedName>
</protein>